<name>A0ABN2RDN7_9MICO</name>
<sequence length="106" mass="11598">MESYSVHPATPEGHVYGNEWSVYPDGMASVTDGPTLYDGDQFAGMMAFIVPEAKQTFLLENSGQYLSIAEYSAPAPTDAGRSVWRRHLPCFGTHLDPIAAEAVHHE</sequence>
<protein>
    <submittedName>
        <fullName evidence="1">Uncharacterized protein</fullName>
    </submittedName>
</protein>
<keyword evidence="2" id="KW-1185">Reference proteome</keyword>
<evidence type="ECO:0000313" key="2">
    <source>
        <dbReference type="Proteomes" id="UP001499933"/>
    </source>
</evidence>
<evidence type="ECO:0000313" key="1">
    <source>
        <dbReference type="EMBL" id="GAA1967070.1"/>
    </source>
</evidence>
<dbReference type="Proteomes" id="UP001499933">
    <property type="component" value="Unassembled WGS sequence"/>
</dbReference>
<accession>A0ABN2RDN7</accession>
<comment type="caution">
    <text evidence="1">The sequence shown here is derived from an EMBL/GenBank/DDBJ whole genome shotgun (WGS) entry which is preliminary data.</text>
</comment>
<reference evidence="1 2" key="1">
    <citation type="journal article" date="2019" name="Int. J. Syst. Evol. Microbiol.">
        <title>The Global Catalogue of Microorganisms (GCM) 10K type strain sequencing project: providing services to taxonomists for standard genome sequencing and annotation.</title>
        <authorList>
            <consortium name="The Broad Institute Genomics Platform"/>
            <consortium name="The Broad Institute Genome Sequencing Center for Infectious Disease"/>
            <person name="Wu L."/>
            <person name="Ma J."/>
        </authorList>
    </citation>
    <scope>NUCLEOTIDE SEQUENCE [LARGE SCALE GENOMIC DNA]</scope>
    <source>
        <strain evidence="1 2">JCM 14901</strain>
    </source>
</reference>
<dbReference type="EMBL" id="BAAAOG010000008">
    <property type="protein sequence ID" value="GAA1967070.1"/>
    <property type="molecule type" value="Genomic_DNA"/>
</dbReference>
<gene>
    <name evidence="1" type="ORF">GCM10009776_32650</name>
</gene>
<organism evidence="1 2">
    <name type="scientific">Microbacterium deminutum</name>
    <dbReference type="NCBI Taxonomy" id="344164"/>
    <lineage>
        <taxon>Bacteria</taxon>
        <taxon>Bacillati</taxon>
        <taxon>Actinomycetota</taxon>
        <taxon>Actinomycetes</taxon>
        <taxon>Micrococcales</taxon>
        <taxon>Microbacteriaceae</taxon>
        <taxon>Microbacterium</taxon>
    </lineage>
</organism>
<dbReference type="RefSeq" id="WP_344096646.1">
    <property type="nucleotide sequence ID" value="NZ_BAAAOG010000008.1"/>
</dbReference>
<proteinExistence type="predicted"/>